<dbReference type="SUPFAM" id="SSF56112">
    <property type="entry name" value="Protein kinase-like (PK-like)"/>
    <property type="match status" value="1"/>
</dbReference>
<dbReference type="PANTHER" id="PTHR48055">
    <property type="entry name" value="LEUCINE-RICH REPEAT RECEPTOR PROTEIN KINASE EMS1"/>
    <property type="match status" value="1"/>
</dbReference>
<dbReference type="InterPro" id="IPR001611">
    <property type="entry name" value="Leu-rich_rpt"/>
</dbReference>
<dbReference type="Gene3D" id="1.10.510.10">
    <property type="entry name" value="Transferase(Phosphotransferase) domain 1"/>
    <property type="match status" value="1"/>
</dbReference>
<dbReference type="PANTHER" id="PTHR48055:SF52">
    <property type="entry name" value="PROTEIN KINASE DOMAIN-CONTAINING PROTEIN"/>
    <property type="match status" value="1"/>
</dbReference>
<proteinExistence type="predicted"/>
<dbReference type="InterPro" id="IPR032675">
    <property type="entry name" value="LRR_dom_sf"/>
</dbReference>
<keyword evidence="3" id="KW-1185">Reference proteome</keyword>
<dbReference type="EMBL" id="JAVYJV010000005">
    <property type="protein sequence ID" value="KAK4371525.1"/>
    <property type="molecule type" value="Genomic_DNA"/>
</dbReference>
<dbReference type="AlphaFoldDB" id="A0AAE1SKU7"/>
<dbReference type="GO" id="GO:0016020">
    <property type="term" value="C:membrane"/>
    <property type="evidence" value="ECO:0007669"/>
    <property type="project" value="TreeGrafter"/>
</dbReference>
<reference evidence="2" key="1">
    <citation type="submission" date="2023-12" db="EMBL/GenBank/DDBJ databases">
        <title>Genome assembly of Anisodus tanguticus.</title>
        <authorList>
            <person name="Wang Y.-J."/>
        </authorList>
    </citation>
    <scope>NUCLEOTIDE SEQUENCE</scope>
    <source>
        <strain evidence="2">KB-2021</strain>
        <tissue evidence="2">Leaf</tissue>
    </source>
</reference>
<dbReference type="Pfam" id="PF07714">
    <property type="entry name" value="PK_Tyr_Ser-Thr"/>
    <property type="match status" value="1"/>
</dbReference>
<evidence type="ECO:0000313" key="2">
    <source>
        <dbReference type="EMBL" id="KAK4371525.1"/>
    </source>
</evidence>
<feature type="domain" description="Serine-threonine/tyrosine-protein kinase catalytic" evidence="1">
    <location>
        <begin position="59"/>
        <end position="159"/>
    </location>
</feature>
<dbReference type="SUPFAM" id="SSF52058">
    <property type="entry name" value="L domain-like"/>
    <property type="match status" value="1"/>
</dbReference>
<dbReference type="GO" id="GO:0004672">
    <property type="term" value="F:protein kinase activity"/>
    <property type="evidence" value="ECO:0007669"/>
    <property type="project" value="InterPro"/>
</dbReference>
<dbReference type="Pfam" id="PF00560">
    <property type="entry name" value="LRR_1"/>
    <property type="match status" value="1"/>
</dbReference>
<accession>A0AAE1SKU7</accession>
<sequence>MLSFNENNLMGSIPPEIGKLEQLQGLNLDSNKLQGHIPEAVCHLGLNGNDLHGKYDSEGIVSTSGDVYSYGIMLMEILAKRRPTDKEIFNENLDLRHWIIRSFPSAMIEVADANLLSDQEEQIPPKSEICIASTIELALDCTKENPESRITMKDVVKRLSKIKNILGKISSPNLVVVL</sequence>
<name>A0AAE1SKU7_9SOLA</name>
<evidence type="ECO:0000313" key="3">
    <source>
        <dbReference type="Proteomes" id="UP001291623"/>
    </source>
</evidence>
<gene>
    <name evidence="2" type="ORF">RND71_011000</name>
</gene>
<comment type="caution">
    <text evidence="2">The sequence shown here is derived from an EMBL/GenBank/DDBJ whole genome shotgun (WGS) entry which is preliminary data.</text>
</comment>
<protein>
    <recommendedName>
        <fullName evidence="1">Serine-threonine/tyrosine-protein kinase catalytic domain-containing protein</fullName>
    </recommendedName>
</protein>
<dbReference type="InterPro" id="IPR051564">
    <property type="entry name" value="LRR_receptor-like_kinase"/>
</dbReference>
<dbReference type="Proteomes" id="UP001291623">
    <property type="component" value="Unassembled WGS sequence"/>
</dbReference>
<organism evidence="2 3">
    <name type="scientific">Anisodus tanguticus</name>
    <dbReference type="NCBI Taxonomy" id="243964"/>
    <lineage>
        <taxon>Eukaryota</taxon>
        <taxon>Viridiplantae</taxon>
        <taxon>Streptophyta</taxon>
        <taxon>Embryophyta</taxon>
        <taxon>Tracheophyta</taxon>
        <taxon>Spermatophyta</taxon>
        <taxon>Magnoliopsida</taxon>
        <taxon>eudicotyledons</taxon>
        <taxon>Gunneridae</taxon>
        <taxon>Pentapetalae</taxon>
        <taxon>asterids</taxon>
        <taxon>lamiids</taxon>
        <taxon>Solanales</taxon>
        <taxon>Solanaceae</taxon>
        <taxon>Solanoideae</taxon>
        <taxon>Hyoscyameae</taxon>
        <taxon>Anisodus</taxon>
    </lineage>
</organism>
<dbReference type="Gene3D" id="3.80.10.10">
    <property type="entry name" value="Ribonuclease Inhibitor"/>
    <property type="match status" value="1"/>
</dbReference>
<dbReference type="InterPro" id="IPR011009">
    <property type="entry name" value="Kinase-like_dom_sf"/>
</dbReference>
<dbReference type="InterPro" id="IPR001245">
    <property type="entry name" value="Ser-Thr/Tyr_kinase_cat_dom"/>
</dbReference>
<evidence type="ECO:0000259" key="1">
    <source>
        <dbReference type="Pfam" id="PF07714"/>
    </source>
</evidence>